<gene>
    <name evidence="5" type="ORF">Esi_0078_0070</name>
</gene>
<dbReference type="eggNOG" id="KOG1982">
    <property type="taxonomic scope" value="Eukaryota"/>
</dbReference>
<dbReference type="InterPro" id="IPR013961">
    <property type="entry name" value="RAI1"/>
</dbReference>
<name>D8LT56_ECTSI</name>
<proteinExistence type="inferred from homology"/>
<dbReference type="GO" id="GO:0005634">
    <property type="term" value="C:nucleus"/>
    <property type="evidence" value="ECO:0007669"/>
    <property type="project" value="UniProtKB-SubCell"/>
</dbReference>
<evidence type="ECO:0000256" key="3">
    <source>
        <dbReference type="SAM" id="MobiDB-lite"/>
    </source>
</evidence>
<evidence type="ECO:0000313" key="5">
    <source>
        <dbReference type="EMBL" id="CBN75330.1"/>
    </source>
</evidence>
<dbReference type="GO" id="GO:0000166">
    <property type="term" value="F:nucleotide binding"/>
    <property type="evidence" value="ECO:0007669"/>
    <property type="project" value="UniProtKB-KW"/>
</dbReference>
<protein>
    <recommendedName>
        <fullName evidence="2">Decapping nuclease</fullName>
        <ecNumber evidence="2">3.6.1.-</ecNumber>
    </recommendedName>
</protein>
<dbReference type="GO" id="GO:0005829">
    <property type="term" value="C:cytosol"/>
    <property type="evidence" value="ECO:0007669"/>
    <property type="project" value="TreeGrafter"/>
</dbReference>
<dbReference type="EMBL" id="FN649731">
    <property type="protein sequence ID" value="CBN75330.1"/>
    <property type="molecule type" value="Genomic_DNA"/>
</dbReference>
<dbReference type="PANTHER" id="PTHR12395">
    <property type="entry name" value="DOM-3 RELATED"/>
    <property type="match status" value="1"/>
</dbReference>
<dbReference type="GO" id="GO:0034353">
    <property type="term" value="F:mRNA 5'-diphosphatase activity"/>
    <property type="evidence" value="ECO:0007669"/>
    <property type="project" value="TreeGrafter"/>
</dbReference>
<dbReference type="EC" id="3.6.1.-" evidence="2"/>
<dbReference type="GO" id="GO:0110155">
    <property type="term" value="P:NAD-cap decapping"/>
    <property type="evidence" value="ECO:0007669"/>
    <property type="project" value="TreeGrafter"/>
</dbReference>
<dbReference type="Pfam" id="PF08652">
    <property type="entry name" value="RAI1"/>
    <property type="match status" value="1"/>
</dbReference>
<feature type="region of interest" description="Disordered" evidence="3">
    <location>
        <begin position="57"/>
        <end position="77"/>
    </location>
</feature>
<comment type="cofactor">
    <cofactor evidence="2">
        <name>a divalent metal cation</name>
        <dbReference type="ChEBI" id="CHEBI:60240"/>
    </cofactor>
</comment>
<keyword evidence="2" id="KW-0547">Nucleotide-binding</keyword>
<keyword evidence="2" id="KW-0479">Metal-binding</keyword>
<keyword evidence="6" id="KW-1185">Reference proteome</keyword>
<evidence type="ECO:0000256" key="1">
    <source>
        <dbReference type="ARBA" id="ARBA00006562"/>
    </source>
</evidence>
<dbReference type="GO" id="GO:0000956">
    <property type="term" value="P:nuclear-transcribed mRNA catabolic process"/>
    <property type="evidence" value="ECO:0007669"/>
    <property type="project" value="TreeGrafter"/>
</dbReference>
<evidence type="ECO:0000256" key="2">
    <source>
        <dbReference type="RuleBase" id="RU367113"/>
    </source>
</evidence>
<keyword evidence="2" id="KW-0540">Nuclease</keyword>
<sequence length="441" mass="49363">MSLHEKQDIRALDSIIRRERMPKVLLHELAAKKYATFLAESLSPAAANNPGNLNLPPLSYYRRPRRKRQRPDMAKPLPIFHVPTSGPTEGSHVHQFAPEWRKPMSVEPEQIGAFFKPGKGIIEPTLQPPPELRMAGIQGKDLNQGYLNYVEPDSTSSTSEIAEMLDETPGLEREEEAAHFITYRNNLNKILVTPYSKQKWEMEVFKEGGVIYLEVVMTNRNQGKLDRTSYWGRRFETLCVLGVEGARLDELQRGPGDLPRPSYCGLYRSRLGSHNLLMGAEIDACRPGDPGRFVEIKTTRLIRDSKDEQIFKKHKTLKYWAQCYLAGVRDIVLGYRDDHGIVRDVKSWTTDGLVESVDKNKHWDKDVCLNFADRCLSFLKDNVDEGLRYSFKYLEPFDHLTLEQLAPQPMAAGGVSAATAGAGAGAVPGAPPGGGVGAGYA</sequence>
<dbReference type="GO" id="GO:0004518">
    <property type="term" value="F:nuclease activity"/>
    <property type="evidence" value="ECO:0007669"/>
    <property type="project" value="UniProtKB-KW"/>
</dbReference>
<comment type="subcellular location">
    <subcellularLocation>
        <location evidence="2">Nucleus</location>
    </subcellularLocation>
</comment>
<accession>D8LT56</accession>
<dbReference type="OrthoDB" id="5853397at2759"/>
<reference evidence="5 6" key="1">
    <citation type="journal article" date="2010" name="Nature">
        <title>The Ectocarpus genome and the independent evolution of multicellularity in brown algae.</title>
        <authorList>
            <person name="Cock J.M."/>
            <person name="Sterck L."/>
            <person name="Rouze P."/>
            <person name="Scornet D."/>
            <person name="Allen A.E."/>
            <person name="Amoutzias G."/>
            <person name="Anthouard V."/>
            <person name="Artiguenave F."/>
            <person name="Aury J.M."/>
            <person name="Badger J.H."/>
            <person name="Beszteri B."/>
            <person name="Billiau K."/>
            <person name="Bonnet E."/>
            <person name="Bothwell J.H."/>
            <person name="Bowler C."/>
            <person name="Boyen C."/>
            <person name="Brownlee C."/>
            <person name="Carrano C.J."/>
            <person name="Charrier B."/>
            <person name="Cho G.Y."/>
            <person name="Coelho S.M."/>
            <person name="Collen J."/>
            <person name="Corre E."/>
            <person name="Da Silva C."/>
            <person name="Delage L."/>
            <person name="Delaroque N."/>
            <person name="Dittami S.M."/>
            <person name="Doulbeau S."/>
            <person name="Elias M."/>
            <person name="Farnham G."/>
            <person name="Gachon C.M."/>
            <person name="Gschloessl B."/>
            <person name="Heesch S."/>
            <person name="Jabbari K."/>
            <person name="Jubin C."/>
            <person name="Kawai H."/>
            <person name="Kimura K."/>
            <person name="Kloareg B."/>
            <person name="Kupper F.C."/>
            <person name="Lang D."/>
            <person name="Le Bail A."/>
            <person name="Leblanc C."/>
            <person name="Lerouge P."/>
            <person name="Lohr M."/>
            <person name="Lopez P.J."/>
            <person name="Martens C."/>
            <person name="Maumus F."/>
            <person name="Michel G."/>
            <person name="Miranda-Saavedra D."/>
            <person name="Morales J."/>
            <person name="Moreau H."/>
            <person name="Motomura T."/>
            <person name="Nagasato C."/>
            <person name="Napoli C.A."/>
            <person name="Nelson D.R."/>
            <person name="Nyvall-Collen P."/>
            <person name="Peters A.F."/>
            <person name="Pommier C."/>
            <person name="Potin P."/>
            <person name="Poulain J."/>
            <person name="Quesneville H."/>
            <person name="Read B."/>
            <person name="Rensing S.A."/>
            <person name="Ritter A."/>
            <person name="Rousvoal S."/>
            <person name="Samanta M."/>
            <person name="Samson G."/>
            <person name="Schroeder D.C."/>
            <person name="Segurens B."/>
            <person name="Strittmatter M."/>
            <person name="Tonon T."/>
            <person name="Tregear J.W."/>
            <person name="Valentin K."/>
            <person name="von Dassow P."/>
            <person name="Yamagishi T."/>
            <person name="Van de Peer Y."/>
            <person name="Wincker P."/>
        </authorList>
    </citation>
    <scope>NUCLEOTIDE SEQUENCE [LARGE SCALE GENOMIC DNA]</scope>
    <source>
        <strain evidence="6">Ec32 / CCAP1310/4</strain>
    </source>
</reference>
<dbReference type="InParanoid" id="D8LT56"/>
<evidence type="ECO:0000259" key="4">
    <source>
        <dbReference type="Pfam" id="PF08652"/>
    </source>
</evidence>
<feature type="domain" description="RAI1-like" evidence="4">
    <location>
        <begin position="130"/>
        <end position="405"/>
    </location>
</feature>
<dbReference type="PANTHER" id="PTHR12395:SF9">
    <property type="entry name" value="DECAPPING AND EXORIBONUCLEASE PROTEIN"/>
    <property type="match status" value="1"/>
</dbReference>
<keyword evidence="2" id="KW-0539">Nucleus</keyword>
<evidence type="ECO:0000313" key="6">
    <source>
        <dbReference type="Proteomes" id="UP000002630"/>
    </source>
</evidence>
<organism evidence="5 6">
    <name type="scientific">Ectocarpus siliculosus</name>
    <name type="common">Brown alga</name>
    <name type="synonym">Conferva siliculosa</name>
    <dbReference type="NCBI Taxonomy" id="2880"/>
    <lineage>
        <taxon>Eukaryota</taxon>
        <taxon>Sar</taxon>
        <taxon>Stramenopiles</taxon>
        <taxon>Ochrophyta</taxon>
        <taxon>PX clade</taxon>
        <taxon>Phaeophyceae</taxon>
        <taxon>Ectocarpales</taxon>
        <taxon>Ectocarpaceae</taxon>
        <taxon>Ectocarpus</taxon>
    </lineage>
</organism>
<dbReference type="Proteomes" id="UP000002630">
    <property type="component" value="Linkage Group LG06"/>
</dbReference>
<keyword evidence="2" id="KW-0378">Hydrolase</keyword>
<keyword evidence="2" id="KW-0694">RNA-binding</keyword>
<dbReference type="AlphaFoldDB" id="D8LT56"/>
<dbReference type="GO" id="GO:0046872">
    <property type="term" value="F:metal ion binding"/>
    <property type="evidence" value="ECO:0007669"/>
    <property type="project" value="UniProtKB-KW"/>
</dbReference>
<comment type="function">
    <text evidence="2">Decapping enzyme for NAD-capped RNAs: specifically hydrolyzes the nicotinamide adenine dinucleotide (NAD) cap from a subset of RNAs by removing the entire NAD moiety from the 5'-end of an NAD-capped RNA.</text>
</comment>
<dbReference type="InterPro" id="IPR039039">
    <property type="entry name" value="RAI1-like_fam"/>
</dbReference>
<comment type="similarity">
    <text evidence="1 2">Belongs to the DXO/Dom3Z family.</text>
</comment>
<dbReference type="GO" id="GO:0003723">
    <property type="term" value="F:RNA binding"/>
    <property type="evidence" value="ECO:0007669"/>
    <property type="project" value="UniProtKB-KW"/>
</dbReference>
<dbReference type="EMBL" id="FN649014">
    <property type="protein sequence ID" value="CBN75330.1"/>
    <property type="molecule type" value="Genomic_DNA"/>
</dbReference>
<dbReference type="STRING" id="2880.D8LT56"/>